<accession>A0A3N1XSK4</accession>
<reference evidence="1 2" key="1">
    <citation type="submission" date="2018-11" db="EMBL/GenBank/DDBJ databases">
        <title>Genomic Encyclopedia of Type Strains, Phase IV (KMG-IV): sequencing the most valuable type-strain genomes for metagenomic binning, comparative biology and taxonomic classification.</title>
        <authorList>
            <person name="Goeker M."/>
        </authorList>
    </citation>
    <scope>NUCLEOTIDE SEQUENCE [LARGE SCALE GENOMIC DNA]</scope>
    <source>
        <strain evidence="1 2">DSM 26537</strain>
    </source>
</reference>
<protein>
    <submittedName>
        <fullName evidence="1">Uncharacterized protein</fullName>
    </submittedName>
</protein>
<keyword evidence="2" id="KW-1185">Reference proteome</keyword>
<organism evidence="1 2">
    <name type="scientific">Mobilisporobacter senegalensis</name>
    <dbReference type="NCBI Taxonomy" id="1329262"/>
    <lineage>
        <taxon>Bacteria</taxon>
        <taxon>Bacillati</taxon>
        <taxon>Bacillota</taxon>
        <taxon>Clostridia</taxon>
        <taxon>Lachnospirales</taxon>
        <taxon>Lachnospiraceae</taxon>
        <taxon>Mobilisporobacter</taxon>
    </lineage>
</organism>
<dbReference type="AlphaFoldDB" id="A0A3N1XSK4"/>
<name>A0A3N1XSK4_9FIRM</name>
<evidence type="ECO:0000313" key="1">
    <source>
        <dbReference type="EMBL" id="ROR28162.1"/>
    </source>
</evidence>
<comment type="caution">
    <text evidence="1">The sequence shown here is derived from an EMBL/GenBank/DDBJ whole genome shotgun (WGS) entry which is preliminary data.</text>
</comment>
<evidence type="ECO:0000313" key="2">
    <source>
        <dbReference type="Proteomes" id="UP000273083"/>
    </source>
</evidence>
<dbReference type="RefSeq" id="WP_330511028.1">
    <property type="nucleotide sequence ID" value="NZ_RJVG01000005.1"/>
</dbReference>
<proteinExistence type="predicted"/>
<dbReference type="Proteomes" id="UP000273083">
    <property type="component" value="Unassembled WGS sequence"/>
</dbReference>
<gene>
    <name evidence="1" type="ORF">EDD66_105100</name>
</gene>
<dbReference type="EMBL" id="RJVG01000005">
    <property type="protein sequence ID" value="ROR28162.1"/>
    <property type="molecule type" value="Genomic_DNA"/>
</dbReference>
<sequence>MERLKKVYRRKDRQTLADEPLSRENISRILKESADSHSFSPVYSKQYSYKSNHINKKDRIDQNNKENKMEEIYKIIEEKIKESGYKREISGSDVYNEISDLIDGKDNGTYILMSKPYDDVVFEYCVDVMSDNFNLSYIKINALEGQYHIDFDN</sequence>